<keyword evidence="9" id="KW-0406">Ion transport</keyword>
<dbReference type="CDD" id="cd01347">
    <property type="entry name" value="ligand_gated_channel"/>
    <property type="match status" value="1"/>
</dbReference>
<dbReference type="PROSITE" id="PS52016">
    <property type="entry name" value="TONB_DEPENDENT_REC_3"/>
    <property type="match status" value="1"/>
</dbReference>
<evidence type="ECO:0000256" key="17">
    <source>
        <dbReference type="SAM" id="SignalP"/>
    </source>
</evidence>
<organism evidence="19 20">
    <name type="scientific">Pseudomonas schmalbachii</name>
    <dbReference type="NCBI Taxonomy" id="2816993"/>
    <lineage>
        <taxon>Bacteria</taxon>
        <taxon>Pseudomonadati</taxon>
        <taxon>Pseudomonadota</taxon>
        <taxon>Gammaproteobacteria</taxon>
        <taxon>Pseudomonadales</taxon>
        <taxon>Pseudomonadaceae</taxon>
        <taxon>Pseudomonas</taxon>
    </lineage>
</organism>
<dbReference type="Proteomes" id="UP000669060">
    <property type="component" value="Unassembled WGS sequence"/>
</dbReference>
<proteinExistence type="inferred from homology"/>
<comment type="similarity">
    <text evidence="2 14 16">Belongs to the TonB-dependent receptor family.</text>
</comment>
<evidence type="ECO:0000259" key="18">
    <source>
        <dbReference type="SMART" id="SM00965"/>
    </source>
</evidence>
<keyword evidence="6 14" id="KW-0812">Transmembrane</keyword>
<dbReference type="InterPro" id="IPR012910">
    <property type="entry name" value="Plug_dom"/>
</dbReference>
<dbReference type="InterPro" id="IPR036942">
    <property type="entry name" value="Beta-barrel_TonB_sf"/>
</dbReference>
<dbReference type="Gene3D" id="2.40.170.20">
    <property type="entry name" value="TonB-dependent receptor, beta-barrel domain"/>
    <property type="match status" value="1"/>
</dbReference>
<feature type="short sequence motif" description="TonB C-terminal box" evidence="15">
    <location>
        <begin position="806"/>
        <end position="823"/>
    </location>
</feature>
<evidence type="ECO:0000256" key="14">
    <source>
        <dbReference type="PROSITE-ProRule" id="PRU01360"/>
    </source>
</evidence>
<keyword evidence="3 14" id="KW-0813">Transport</keyword>
<keyword evidence="7 17" id="KW-0732">Signal</keyword>
<evidence type="ECO:0000313" key="19">
    <source>
        <dbReference type="EMBL" id="MBO3275921.1"/>
    </source>
</evidence>
<dbReference type="Gene3D" id="2.170.130.10">
    <property type="entry name" value="TonB-dependent receptor, plug domain"/>
    <property type="match status" value="1"/>
</dbReference>
<dbReference type="NCBIfam" id="TIGR01783">
    <property type="entry name" value="TonB-siderophor"/>
    <property type="match status" value="1"/>
</dbReference>
<protein>
    <submittedName>
        <fullName evidence="19">TonB-dependent siderophore receptor</fullName>
    </submittedName>
</protein>
<evidence type="ECO:0000256" key="12">
    <source>
        <dbReference type="ARBA" id="ARBA00023170"/>
    </source>
</evidence>
<sequence>MPHAPTTRPTRLALAVFAGLLGSAPLLLAPLPSQAASAASQQRQYAIPAGSLDQALNRFASESGVLLSVDAGLTAGKRSAGLQGSYTTDEALDRLLRGSGLQASREADGSYTLVLAPRASLLEMEATTVSGLAANVPSESTDSYTVGSTSNSTKLNLSLRETPQTVSVMTRQRMEDQGLNSLTAVLEQTPGLSVQHYDSERFNIWSRGYAIESFQFDGIPTTLMPGTTATPQSLADMAIYDRVEVLRGASGLLTGAGDPSGTVNLVRKRPTDSFQGYVSGGLGSWDLYRTEVDVSGPLNDSGKLRGRAVGAYQTNNSYVDYYEQEKQVYYGIIEADLTDSTLLTLGVDYQKYAPQGVSYGSFPIFYSDGSQTDFSRSFNPAARWSHRDQDTVNTFYSLEQRLFDDWTLKLAVNQMYSKRDYTLASASWGFPDRETGDGVRLFGGNGSGWQKQTGVDLMAQGPFQLFGRQHELVLGYNWSRFDDHNDPDLDDLEGREVNIYTWNNDTPKPISQGKLMDNDTLIYQHGVYLATRLKPTDELSVILGGRVSDYKEKSSLDFVVPDFQPFSSTTRLKESGQFTPYAGVVYDLTEQHSVYASYTSIFRPQSERDASGSTLEPLEGDSYEVGLKSEFFGGLLNTAVAYYETKQDNLAEADPGQIVPGTIDEPAFRAVQGAKTKGYDLEASGELMPGWNLIASYSHSVTKDAEGERINTVAPAEMVKLWTTYRLPGEWNQLTVGGGARWQSGIHFTEAPFDLGGITAKAKQEQYTVVDLMSRYQFTEQLSATVNVNNLFDKKYFSALDTTFYGGYYGEPRNVLLTGQYRF</sequence>
<dbReference type="Pfam" id="PF07660">
    <property type="entry name" value="STN"/>
    <property type="match status" value="1"/>
</dbReference>
<evidence type="ECO:0000256" key="6">
    <source>
        <dbReference type="ARBA" id="ARBA00022692"/>
    </source>
</evidence>
<dbReference type="InterPro" id="IPR000531">
    <property type="entry name" value="Beta-barrel_TonB"/>
</dbReference>
<name>A0ABS3TQH9_9PSED</name>
<feature type="chain" id="PRO_5047172312" evidence="17">
    <location>
        <begin position="36"/>
        <end position="823"/>
    </location>
</feature>
<dbReference type="PROSITE" id="PS01156">
    <property type="entry name" value="TONB_DEPENDENT_REC_2"/>
    <property type="match status" value="1"/>
</dbReference>
<reference evidence="19 20" key="1">
    <citation type="submission" date="2020-12" db="EMBL/GenBank/DDBJ databases">
        <title>Pseudomonas schmalbachii sp. nov. isolated from millipede gut.</title>
        <authorList>
            <person name="Shelomi M."/>
        </authorList>
    </citation>
    <scope>NUCLEOTIDE SEQUENCE [LARGE SCALE GENOMIC DNA]</scope>
    <source>
        <strain evidence="19 20">Milli4</strain>
    </source>
</reference>
<evidence type="ECO:0000256" key="10">
    <source>
        <dbReference type="ARBA" id="ARBA00023077"/>
    </source>
</evidence>
<dbReference type="InterPro" id="IPR011662">
    <property type="entry name" value="Secretin/TonB_short_N"/>
</dbReference>
<gene>
    <name evidence="19" type="ORF">JFY56_11865</name>
</gene>
<dbReference type="Gene3D" id="3.55.50.30">
    <property type="match status" value="1"/>
</dbReference>
<keyword evidence="5" id="KW-0410">Iron transport</keyword>
<dbReference type="SUPFAM" id="SSF56935">
    <property type="entry name" value="Porins"/>
    <property type="match status" value="1"/>
</dbReference>
<evidence type="ECO:0000256" key="15">
    <source>
        <dbReference type="PROSITE-ProRule" id="PRU10144"/>
    </source>
</evidence>
<keyword evidence="4 14" id="KW-1134">Transmembrane beta strand</keyword>
<keyword evidence="10 16" id="KW-0798">TonB box</keyword>
<comment type="subcellular location">
    <subcellularLocation>
        <location evidence="1 14">Cell outer membrane</location>
        <topology evidence="1 14">Multi-pass membrane protein</topology>
    </subcellularLocation>
</comment>
<evidence type="ECO:0000256" key="5">
    <source>
        <dbReference type="ARBA" id="ARBA00022496"/>
    </source>
</evidence>
<dbReference type="PANTHER" id="PTHR32552">
    <property type="entry name" value="FERRICHROME IRON RECEPTOR-RELATED"/>
    <property type="match status" value="1"/>
</dbReference>
<evidence type="ECO:0000256" key="1">
    <source>
        <dbReference type="ARBA" id="ARBA00004571"/>
    </source>
</evidence>
<evidence type="ECO:0000256" key="7">
    <source>
        <dbReference type="ARBA" id="ARBA00022729"/>
    </source>
</evidence>
<keyword evidence="8" id="KW-0408">Iron</keyword>
<dbReference type="SMART" id="SM00965">
    <property type="entry name" value="STN"/>
    <property type="match status" value="1"/>
</dbReference>
<dbReference type="RefSeq" id="WP_208313957.1">
    <property type="nucleotide sequence ID" value="NZ_JAELYA010000004.1"/>
</dbReference>
<dbReference type="EMBL" id="JAELYA010000004">
    <property type="protein sequence ID" value="MBO3275921.1"/>
    <property type="molecule type" value="Genomic_DNA"/>
</dbReference>
<dbReference type="InterPro" id="IPR010105">
    <property type="entry name" value="TonB_sidphr_rcpt"/>
</dbReference>
<keyword evidence="13 14" id="KW-0998">Cell outer membrane</keyword>
<evidence type="ECO:0000256" key="3">
    <source>
        <dbReference type="ARBA" id="ARBA00022448"/>
    </source>
</evidence>
<dbReference type="InterPro" id="IPR039426">
    <property type="entry name" value="TonB-dep_rcpt-like"/>
</dbReference>
<dbReference type="Pfam" id="PF07715">
    <property type="entry name" value="Plug"/>
    <property type="match status" value="1"/>
</dbReference>
<comment type="caution">
    <text evidence="19">The sequence shown here is derived from an EMBL/GenBank/DDBJ whole genome shotgun (WGS) entry which is preliminary data.</text>
</comment>
<keyword evidence="12 19" id="KW-0675">Receptor</keyword>
<keyword evidence="20" id="KW-1185">Reference proteome</keyword>
<feature type="signal peptide" evidence="17">
    <location>
        <begin position="1"/>
        <end position="35"/>
    </location>
</feature>
<dbReference type="Pfam" id="PF00593">
    <property type="entry name" value="TonB_dep_Rec_b-barrel"/>
    <property type="match status" value="1"/>
</dbReference>
<accession>A0ABS3TQH9</accession>
<evidence type="ECO:0000256" key="8">
    <source>
        <dbReference type="ARBA" id="ARBA00023004"/>
    </source>
</evidence>
<dbReference type="InterPro" id="IPR037066">
    <property type="entry name" value="Plug_dom_sf"/>
</dbReference>
<evidence type="ECO:0000256" key="9">
    <source>
        <dbReference type="ARBA" id="ARBA00023065"/>
    </source>
</evidence>
<evidence type="ECO:0000256" key="2">
    <source>
        <dbReference type="ARBA" id="ARBA00009810"/>
    </source>
</evidence>
<feature type="domain" description="Secretin/TonB short N-terminal" evidence="18">
    <location>
        <begin position="65"/>
        <end position="116"/>
    </location>
</feature>
<evidence type="ECO:0000256" key="4">
    <source>
        <dbReference type="ARBA" id="ARBA00022452"/>
    </source>
</evidence>
<dbReference type="PANTHER" id="PTHR32552:SF74">
    <property type="entry name" value="HYDROXAMATE SIDEROPHORE RECEPTOR FHUE"/>
    <property type="match status" value="1"/>
</dbReference>
<evidence type="ECO:0000313" key="20">
    <source>
        <dbReference type="Proteomes" id="UP000669060"/>
    </source>
</evidence>
<keyword evidence="11 14" id="KW-0472">Membrane</keyword>
<evidence type="ECO:0000256" key="13">
    <source>
        <dbReference type="ARBA" id="ARBA00023237"/>
    </source>
</evidence>
<evidence type="ECO:0000256" key="16">
    <source>
        <dbReference type="RuleBase" id="RU003357"/>
    </source>
</evidence>
<dbReference type="InterPro" id="IPR010917">
    <property type="entry name" value="TonB_rcpt_CS"/>
</dbReference>
<evidence type="ECO:0000256" key="11">
    <source>
        <dbReference type="ARBA" id="ARBA00023136"/>
    </source>
</evidence>